<reference evidence="2 3" key="1">
    <citation type="submission" date="2024-09" db="EMBL/GenBank/DDBJ databases">
        <title>Rethinking Asexuality: The Enigmatic Case of Functional Sexual Genes in Lepraria (Stereocaulaceae).</title>
        <authorList>
            <person name="Doellman M."/>
            <person name="Sun Y."/>
            <person name="Barcenas-Pena A."/>
            <person name="Lumbsch H.T."/>
            <person name="Grewe F."/>
        </authorList>
    </citation>
    <scope>NUCLEOTIDE SEQUENCE [LARGE SCALE GENOMIC DNA]</scope>
    <source>
        <strain evidence="2 3">Mercado 3170</strain>
    </source>
</reference>
<sequence length="133" mass="15007">MLNLDKSLLGPPTTPGLGLHPPTAELDFPHVPKADDQDSRLIERFKLLAMETPDPTRSLCSSPLCDHESRMRRRLGEKEIPTPIQLCTNLQEHVGLDKRGGFQRLSLSQKKPKRSPTTPHDIVRAPARDARRY</sequence>
<comment type="caution">
    <text evidence="2">The sequence shown here is derived from an EMBL/GenBank/DDBJ whole genome shotgun (WGS) entry which is preliminary data.</text>
</comment>
<protein>
    <submittedName>
        <fullName evidence="2">Uncharacterized protein</fullName>
    </submittedName>
</protein>
<feature type="region of interest" description="Disordered" evidence="1">
    <location>
        <begin position="1"/>
        <end position="35"/>
    </location>
</feature>
<evidence type="ECO:0000313" key="2">
    <source>
        <dbReference type="EMBL" id="KAL2041432.1"/>
    </source>
</evidence>
<dbReference type="Proteomes" id="UP001590950">
    <property type="component" value="Unassembled WGS sequence"/>
</dbReference>
<evidence type="ECO:0000256" key="1">
    <source>
        <dbReference type="SAM" id="MobiDB-lite"/>
    </source>
</evidence>
<feature type="compositionally biased region" description="Basic and acidic residues" evidence="1">
    <location>
        <begin position="121"/>
        <end position="133"/>
    </location>
</feature>
<evidence type="ECO:0000313" key="3">
    <source>
        <dbReference type="Proteomes" id="UP001590950"/>
    </source>
</evidence>
<proteinExistence type="predicted"/>
<feature type="compositionally biased region" description="Low complexity" evidence="1">
    <location>
        <begin position="8"/>
        <end position="23"/>
    </location>
</feature>
<organism evidence="2 3">
    <name type="scientific">Stereocaulon virgatum</name>
    <dbReference type="NCBI Taxonomy" id="373712"/>
    <lineage>
        <taxon>Eukaryota</taxon>
        <taxon>Fungi</taxon>
        <taxon>Dikarya</taxon>
        <taxon>Ascomycota</taxon>
        <taxon>Pezizomycotina</taxon>
        <taxon>Lecanoromycetes</taxon>
        <taxon>OSLEUM clade</taxon>
        <taxon>Lecanoromycetidae</taxon>
        <taxon>Lecanorales</taxon>
        <taxon>Lecanorineae</taxon>
        <taxon>Stereocaulaceae</taxon>
        <taxon>Stereocaulon</taxon>
    </lineage>
</organism>
<gene>
    <name evidence="2" type="ORF">N7G274_005814</name>
</gene>
<keyword evidence="3" id="KW-1185">Reference proteome</keyword>
<name>A0ABR4AAD9_9LECA</name>
<feature type="region of interest" description="Disordered" evidence="1">
    <location>
        <begin position="101"/>
        <end position="133"/>
    </location>
</feature>
<dbReference type="EMBL" id="JBEFKJ010000017">
    <property type="protein sequence ID" value="KAL2041432.1"/>
    <property type="molecule type" value="Genomic_DNA"/>
</dbReference>
<accession>A0ABR4AAD9</accession>